<name>A0AAU6MXS3_9CAUD</name>
<reference evidence="3" key="1">
    <citation type="submission" date="2023-11" db="EMBL/GenBank/DDBJ databases">
        <title>Characterization of a newly isolated phage infecting non-aureus staphylococci isolated from bovine mastitis.</title>
        <authorList>
            <person name="Wanecka A."/>
            <person name="Marynowska M."/>
            <person name="Wesolowski W."/>
            <person name="Bloch S."/>
            <person name="Nejman-Falenczyk B."/>
            <person name="Neumann J."/>
            <person name="Krol J."/>
            <person name="Florek M."/>
            <person name="Ulanicki K."/>
            <person name="Napierala A."/>
            <person name="Twardon J."/>
            <person name="Wolska B."/>
            <person name="Porebska J."/>
            <person name="Ziubrzycka A."/>
            <person name="Czeretowicz I."/>
            <person name="Benisz M."/>
        </authorList>
    </citation>
    <scope>NUCLEOTIDE SEQUENCE</scope>
</reference>
<keyword evidence="1" id="KW-1133">Transmembrane helix</keyword>
<evidence type="ECO:0000313" key="3">
    <source>
        <dbReference type="EMBL" id="WVX90847.1"/>
    </source>
</evidence>
<organism evidence="3">
    <name type="scientific">Staphylococcus phage 184DA</name>
    <dbReference type="NCBI Taxonomy" id="3110532"/>
    <lineage>
        <taxon>Viruses</taxon>
        <taxon>Duplodnaviria</taxon>
        <taxon>Heunggongvirae</taxon>
        <taxon>Uroviricota</taxon>
        <taxon>Caudoviricetes</taxon>
    </lineage>
</organism>
<keyword evidence="1" id="KW-0812">Transmembrane</keyword>
<dbReference type="EMBL" id="OR885926">
    <property type="protein sequence ID" value="WVX90847.1"/>
    <property type="molecule type" value="Genomic_DNA"/>
</dbReference>
<keyword evidence="1" id="KW-0472">Membrane</keyword>
<accession>A0AAU6MXS3</accession>
<sequence length="83" mass="9199">MIRFSSSEYHCPLISVIVQPPASIVILFTYSLIRLSAISTPLLSSLGTIISTLFCNLNIFIISFSFNLLSSLYHVAKLLSTLF</sequence>
<feature type="transmembrane region" description="Helical" evidence="1">
    <location>
        <begin position="12"/>
        <end position="33"/>
    </location>
</feature>
<gene>
    <name evidence="2" type="ORF">184DA_10</name>
    <name evidence="3" type="ORF">184DA_243</name>
</gene>
<evidence type="ECO:0000313" key="2">
    <source>
        <dbReference type="EMBL" id="WVX90616.1"/>
    </source>
</evidence>
<dbReference type="EMBL" id="OR885926">
    <property type="protein sequence ID" value="WVX90616.1"/>
    <property type="molecule type" value="Genomic_DNA"/>
</dbReference>
<proteinExistence type="predicted"/>
<evidence type="ECO:0000256" key="1">
    <source>
        <dbReference type="SAM" id="Phobius"/>
    </source>
</evidence>
<feature type="transmembrane region" description="Helical" evidence="1">
    <location>
        <begin position="45"/>
        <end position="69"/>
    </location>
</feature>
<protein>
    <submittedName>
        <fullName evidence="3">Uncharacterized protein</fullName>
    </submittedName>
</protein>